<feature type="transmembrane region" description="Helical" evidence="5">
    <location>
        <begin position="28"/>
        <end position="47"/>
    </location>
</feature>
<dbReference type="InterPro" id="IPR050739">
    <property type="entry name" value="MFP"/>
</dbReference>
<dbReference type="PANTHER" id="PTHR30386">
    <property type="entry name" value="MEMBRANE FUSION SUBUNIT OF EMRAB-TOLC MULTIDRUG EFFLUX PUMP"/>
    <property type="match status" value="1"/>
</dbReference>
<dbReference type="PRINTS" id="PR01490">
    <property type="entry name" value="RTXTOXIND"/>
</dbReference>
<protein>
    <submittedName>
        <fullName evidence="6">HlyD family secretion protein</fullName>
    </submittedName>
</protein>
<dbReference type="PANTHER" id="PTHR30386:SF26">
    <property type="entry name" value="TRANSPORT PROTEIN COMB"/>
    <property type="match status" value="1"/>
</dbReference>
<keyword evidence="3 5" id="KW-1133">Transmembrane helix</keyword>
<evidence type="ECO:0000256" key="2">
    <source>
        <dbReference type="ARBA" id="ARBA00022692"/>
    </source>
</evidence>
<keyword evidence="7" id="KW-1185">Reference proteome</keyword>
<sequence length="435" mass="49265">MPKNIRIELRSEEVQEILTRVPNWMIRWGTVAVSGVIVLLLLSTWFIKYPDIVATSIVITTQIPPEKVLAKTSGKIEAILVLDKTIVKENTTLAIIQNSADYKEVLSLSKAISFPISEEGGRKSINFEDIINRYKASNLGEIQAAFSLFEKDCLAHDLNQELRPYQVQATAQGSEDIQIRARLQLLQQQKSLNESELQLQKNDINRYETLFNKGIISAQDFDNKKLSYLQAEKNYRSLLNSISQLQSTFIDNTRNAKSNQINSTKENATLESTQIQSFYNLKKAIKDWELLYVLKSSIAGKVSFLQIWTANQSISMGEAVFAVIPNLQKGYVGKLKAPALKSGKIKIGQQVNIRLANFPDNEYGMLQGVVQNISLTPNQEGNLLIDVVLPKKLETSYHKTIPFQQEMSGSAEIITEDLRLTERLLYQFRDIFRTN</sequence>
<evidence type="ECO:0000256" key="4">
    <source>
        <dbReference type="ARBA" id="ARBA00023136"/>
    </source>
</evidence>
<comment type="caution">
    <text evidence="6">The sequence shown here is derived from an EMBL/GenBank/DDBJ whole genome shotgun (WGS) entry which is preliminary data.</text>
</comment>
<dbReference type="EMBL" id="QUNI01000003">
    <property type="protein sequence ID" value="REH00100.1"/>
    <property type="molecule type" value="Genomic_DNA"/>
</dbReference>
<keyword evidence="4 5" id="KW-0472">Membrane</keyword>
<accession>A0A3E0ERT8</accession>
<evidence type="ECO:0000313" key="7">
    <source>
        <dbReference type="Proteomes" id="UP000257136"/>
    </source>
</evidence>
<reference evidence="6 7" key="1">
    <citation type="submission" date="2018-08" db="EMBL/GenBank/DDBJ databases">
        <title>Genomic Encyclopedia of Archaeal and Bacterial Type Strains, Phase II (KMG-II): from individual species to whole genera.</title>
        <authorList>
            <person name="Goeker M."/>
        </authorList>
    </citation>
    <scope>NUCLEOTIDE SEQUENCE [LARGE SCALE GENOMIC DNA]</scope>
    <source>
        <strain evidence="6 7">DSM 100880</strain>
    </source>
</reference>
<evidence type="ECO:0000256" key="1">
    <source>
        <dbReference type="ARBA" id="ARBA00004167"/>
    </source>
</evidence>
<evidence type="ECO:0000256" key="3">
    <source>
        <dbReference type="ARBA" id="ARBA00022989"/>
    </source>
</evidence>
<evidence type="ECO:0000313" key="6">
    <source>
        <dbReference type="EMBL" id="REH00100.1"/>
    </source>
</evidence>
<gene>
    <name evidence="6" type="ORF">C8P67_10368</name>
</gene>
<keyword evidence="2 5" id="KW-0812">Transmembrane</keyword>
<dbReference type="Gene3D" id="1.10.287.470">
    <property type="entry name" value="Helix hairpin bin"/>
    <property type="match status" value="1"/>
</dbReference>
<proteinExistence type="predicted"/>
<dbReference type="GO" id="GO:0016020">
    <property type="term" value="C:membrane"/>
    <property type="evidence" value="ECO:0007669"/>
    <property type="project" value="UniProtKB-SubCell"/>
</dbReference>
<evidence type="ECO:0000256" key="5">
    <source>
        <dbReference type="SAM" id="Phobius"/>
    </source>
</evidence>
<name>A0A3E0ERT8_9FLAO</name>
<dbReference type="Proteomes" id="UP000257136">
    <property type="component" value="Unassembled WGS sequence"/>
</dbReference>
<dbReference type="AlphaFoldDB" id="A0A3E0ERT8"/>
<organism evidence="6 7">
    <name type="scientific">Flavobacterium aquicola</name>
    <dbReference type="NCBI Taxonomy" id="1682742"/>
    <lineage>
        <taxon>Bacteria</taxon>
        <taxon>Pseudomonadati</taxon>
        <taxon>Bacteroidota</taxon>
        <taxon>Flavobacteriia</taxon>
        <taxon>Flavobacteriales</taxon>
        <taxon>Flavobacteriaceae</taxon>
        <taxon>Flavobacterium</taxon>
    </lineage>
</organism>
<dbReference type="RefSeq" id="WP_245980377.1">
    <property type="nucleotide sequence ID" value="NZ_QUNI01000003.1"/>
</dbReference>
<comment type="subcellular location">
    <subcellularLocation>
        <location evidence="1">Membrane</location>
        <topology evidence="1">Single-pass membrane protein</topology>
    </subcellularLocation>
</comment>